<protein>
    <submittedName>
        <fullName evidence="5">GON-4-like protein</fullName>
    </submittedName>
</protein>
<feature type="compositionally biased region" description="Basic and acidic residues" evidence="4">
    <location>
        <begin position="337"/>
        <end position="348"/>
    </location>
</feature>
<dbReference type="PANTHER" id="PTHR16088:SF3">
    <property type="entry name" value="GON-4-LIKE PROTEIN"/>
    <property type="match status" value="1"/>
</dbReference>
<dbReference type="InterPro" id="IPR052435">
    <property type="entry name" value="YY1-Transcr_Regul"/>
</dbReference>
<evidence type="ECO:0000256" key="3">
    <source>
        <dbReference type="ARBA" id="ARBA00023242"/>
    </source>
</evidence>
<dbReference type="Proteomes" id="UP001054945">
    <property type="component" value="Unassembled WGS sequence"/>
</dbReference>
<dbReference type="GO" id="GO:0003712">
    <property type="term" value="F:transcription coregulator activity"/>
    <property type="evidence" value="ECO:0007669"/>
    <property type="project" value="TreeGrafter"/>
</dbReference>
<feature type="compositionally biased region" description="Polar residues" evidence="4">
    <location>
        <begin position="113"/>
        <end position="126"/>
    </location>
</feature>
<evidence type="ECO:0000313" key="5">
    <source>
        <dbReference type="EMBL" id="GIY44803.1"/>
    </source>
</evidence>
<dbReference type="AlphaFoldDB" id="A0AAV4TE17"/>
<comment type="caution">
    <text evidence="5">The sequence shown here is derived from an EMBL/GenBank/DDBJ whole genome shotgun (WGS) entry which is preliminary data.</text>
</comment>
<feature type="compositionally biased region" description="Low complexity" evidence="4">
    <location>
        <begin position="159"/>
        <end position="170"/>
    </location>
</feature>
<keyword evidence="2" id="KW-0804">Transcription</keyword>
<feature type="region of interest" description="Disordered" evidence="4">
    <location>
        <begin position="159"/>
        <end position="178"/>
    </location>
</feature>
<dbReference type="PANTHER" id="PTHR16088">
    <property type="entry name" value="YY1 ASSOCIATED PROTEIN-RELATED"/>
    <property type="match status" value="1"/>
</dbReference>
<evidence type="ECO:0000256" key="4">
    <source>
        <dbReference type="SAM" id="MobiDB-lite"/>
    </source>
</evidence>
<keyword evidence="3" id="KW-0539">Nucleus</keyword>
<evidence type="ECO:0000313" key="6">
    <source>
        <dbReference type="Proteomes" id="UP001054945"/>
    </source>
</evidence>
<keyword evidence="1" id="KW-0805">Transcription regulation</keyword>
<dbReference type="EMBL" id="BPLR01011198">
    <property type="protein sequence ID" value="GIY44803.1"/>
    <property type="molecule type" value="Genomic_DNA"/>
</dbReference>
<feature type="region of interest" description="Disordered" evidence="4">
    <location>
        <begin position="337"/>
        <end position="363"/>
    </location>
</feature>
<feature type="compositionally biased region" description="Acidic residues" evidence="4">
    <location>
        <begin position="137"/>
        <end position="152"/>
    </location>
</feature>
<keyword evidence="6" id="KW-1185">Reference proteome</keyword>
<name>A0AAV4TE17_CAEEX</name>
<dbReference type="GO" id="GO:0006355">
    <property type="term" value="P:regulation of DNA-templated transcription"/>
    <property type="evidence" value="ECO:0007669"/>
    <property type="project" value="TreeGrafter"/>
</dbReference>
<organism evidence="5 6">
    <name type="scientific">Caerostris extrusa</name>
    <name type="common">Bark spider</name>
    <name type="synonym">Caerostris bankana</name>
    <dbReference type="NCBI Taxonomy" id="172846"/>
    <lineage>
        <taxon>Eukaryota</taxon>
        <taxon>Metazoa</taxon>
        <taxon>Ecdysozoa</taxon>
        <taxon>Arthropoda</taxon>
        <taxon>Chelicerata</taxon>
        <taxon>Arachnida</taxon>
        <taxon>Araneae</taxon>
        <taxon>Araneomorphae</taxon>
        <taxon>Entelegynae</taxon>
        <taxon>Araneoidea</taxon>
        <taxon>Araneidae</taxon>
        <taxon>Caerostris</taxon>
    </lineage>
</organism>
<evidence type="ECO:0000256" key="1">
    <source>
        <dbReference type="ARBA" id="ARBA00023015"/>
    </source>
</evidence>
<dbReference type="GO" id="GO:0005634">
    <property type="term" value="C:nucleus"/>
    <property type="evidence" value="ECO:0007669"/>
    <property type="project" value="TreeGrafter"/>
</dbReference>
<evidence type="ECO:0000256" key="2">
    <source>
        <dbReference type="ARBA" id="ARBA00023163"/>
    </source>
</evidence>
<reference evidence="5 6" key="1">
    <citation type="submission" date="2021-06" db="EMBL/GenBank/DDBJ databases">
        <title>Caerostris extrusa draft genome.</title>
        <authorList>
            <person name="Kono N."/>
            <person name="Arakawa K."/>
        </authorList>
    </citation>
    <scope>NUCLEOTIDE SEQUENCE [LARGE SCALE GENOMIC DNA]</scope>
</reference>
<gene>
    <name evidence="5" type="primary">GON4L</name>
    <name evidence="5" type="ORF">CEXT_301631</name>
</gene>
<feature type="region of interest" description="Disordered" evidence="4">
    <location>
        <begin position="113"/>
        <end position="152"/>
    </location>
</feature>
<sequence length="392" mass="44680">MACNDDKSNILLSDDIDETDWMFKRIKRKNAEISHSDNNKKFKLSNNEINVNSEINCGKVVENINEGTSRQNTKSRCRSKLTAENVKTILRYALANDSILAMVQNMMKAHNANLPQPNIKIQSGTARSEKKKKNASDEDYQPNEDELSDEDVTSSIKTNHVNSTVSNNSTCQDSKVEDPLSDNEDALVIALPKVFNCHDLQGVSKIAERTRSKLPLNDTPLETIEASFVPPDITKDMYDTKCVDDEWQKFLCELTKPLEPTCEIDGEDDPEYKVREEELAYEPDLEEDEDFGEDSTPELNDELNVLMKEILESDQEQIFLKQDFSFLEEYNLVGSEEEKKLNNSEHTELAPSCKDTPPPTENTKHLLQRKNSKHLLQFLKHFQLKKKSGKSG</sequence>
<proteinExistence type="predicted"/>
<accession>A0AAV4TE17</accession>